<accession>A0A6B2JYJ1</accession>
<name>A0A6B2JYJ1_9RHOB</name>
<dbReference type="AlphaFoldDB" id="A0A6B2JYJ1"/>
<dbReference type="RefSeq" id="WP_163890745.1">
    <property type="nucleotide sequence ID" value="NZ_JAAFYS010000001.1"/>
</dbReference>
<dbReference type="Proteomes" id="UP000474757">
    <property type="component" value="Unassembled WGS sequence"/>
</dbReference>
<evidence type="ECO:0000313" key="1">
    <source>
        <dbReference type="EMBL" id="NDV00432.1"/>
    </source>
</evidence>
<dbReference type="InterPro" id="IPR023393">
    <property type="entry name" value="START-like_dom_sf"/>
</dbReference>
<organism evidence="1 2">
    <name type="scientific">Pseudoroseicyclus tamaricis</name>
    <dbReference type="NCBI Taxonomy" id="2705421"/>
    <lineage>
        <taxon>Bacteria</taxon>
        <taxon>Pseudomonadati</taxon>
        <taxon>Pseudomonadota</taxon>
        <taxon>Alphaproteobacteria</taxon>
        <taxon>Rhodobacterales</taxon>
        <taxon>Paracoccaceae</taxon>
        <taxon>Pseudoroseicyclus</taxon>
    </lineage>
</organism>
<gene>
    <name evidence="1" type="ORF">GZA08_05530</name>
</gene>
<reference evidence="1 2" key="1">
    <citation type="submission" date="2020-02" db="EMBL/GenBank/DDBJ databases">
        <title>Pseudoroseicyclus tamarix, sp. nov., isolated from offshore sediment of a Tamarix chinensis forest.</title>
        <authorList>
            <person name="Gai Y."/>
        </authorList>
    </citation>
    <scope>NUCLEOTIDE SEQUENCE [LARGE SCALE GENOMIC DNA]</scope>
    <source>
        <strain evidence="1 2">CLL3-39</strain>
    </source>
</reference>
<comment type="caution">
    <text evidence="1">The sequence shown here is derived from an EMBL/GenBank/DDBJ whole genome shotgun (WGS) entry which is preliminary data.</text>
</comment>
<dbReference type="Gene3D" id="3.30.530.20">
    <property type="match status" value="1"/>
</dbReference>
<dbReference type="EMBL" id="JAAGAB010000001">
    <property type="protein sequence ID" value="NDV00432.1"/>
    <property type="molecule type" value="Genomic_DNA"/>
</dbReference>
<proteinExistence type="predicted"/>
<protein>
    <submittedName>
        <fullName evidence="1">SRPBCC family protein</fullName>
    </submittedName>
</protein>
<keyword evidence="2" id="KW-1185">Reference proteome</keyword>
<sequence length="276" mass="31180">MFKRIMRQRRRLFVGIAGVMAGAILLFGPGLAAQLSALAMALCSALIVSFAPRFRHWVEALAFGVPTGALLPVDADVRIGVILLTTVIFQRFFSGRSLDGLPFRVSLSSARSVTVDAPPRVIWTRLIPGESHPEDHWTGTLIDFDHDPEDPETLHLRYRNPAGLFDEVTVTFLERAHPRHCRFYIERSEGDYFEEAVMDLRFIELEEGQTLIESHLCHEPLPLRAALARWLDDAFGDEWDSFAASVSRRTDWSLHRLAQEGMAGKERSKGDARVIW</sequence>
<evidence type="ECO:0000313" key="2">
    <source>
        <dbReference type="Proteomes" id="UP000474757"/>
    </source>
</evidence>
<dbReference type="CDD" id="cd07812">
    <property type="entry name" value="SRPBCC"/>
    <property type="match status" value="1"/>
</dbReference>
<dbReference type="SUPFAM" id="SSF55961">
    <property type="entry name" value="Bet v1-like"/>
    <property type="match status" value="1"/>
</dbReference>